<feature type="transmembrane region" description="Helical" evidence="1">
    <location>
        <begin position="91"/>
        <end position="114"/>
    </location>
</feature>
<accession>A0A1Q2CYI3</accession>
<dbReference type="EMBL" id="CP019607">
    <property type="protein sequence ID" value="AQP51167.1"/>
    <property type="molecule type" value="Genomic_DNA"/>
</dbReference>
<evidence type="ECO:0000256" key="1">
    <source>
        <dbReference type="SAM" id="Phobius"/>
    </source>
</evidence>
<name>A0A1Q2CYI3_9ACTN</name>
<keyword evidence="1" id="KW-0812">Transmembrane</keyword>
<evidence type="ECO:0000313" key="3">
    <source>
        <dbReference type="Proteomes" id="UP000188235"/>
    </source>
</evidence>
<reference evidence="2 3" key="1">
    <citation type="journal article" date="2008" name="Int. J. Syst. Evol. Microbiol.">
        <title>Tessaracoccus flavescens sp. nov., isolated from marine sediment.</title>
        <authorList>
            <person name="Lee D.W."/>
            <person name="Lee S.D."/>
        </authorList>
    </citation>
    <scope>NUCLEOTIDE SEQUENCE [LARGE SCALE GENOMIC DNA]</scope>
    <source>
        <strain evidence="2 3">SST-39T</strain>
    </source>
</reference>
<keyword evidence="1" id="KW-0472">Membrane</keyword>
<organism evidence="2 3">
    <name type="scientific">Tessaracoccus flavescens</name>
    <dbReference type="NCBI Taxonomy" id="399497"/>
    <lineage>
        <taxon>Bacteria</taxon>
        <taxon>Bacillati</taxon>
        <taxon>Actinomycetota</taxon>
        <taxon>Actinomycetes</taxon>
        <taxon>Propionibacteriales</taxon>
        <taxon>Propionibacteriaceae</taxon>
        <taxon>Tessaracoccus</taxon>
    </lineage>
</organism>
<evidence type="ECO:0000313" key="2">
    <source>
        <dbReference type="EMBL" id="AQP51167.1"/>
    </source>
</evidence>
<dbReference type="OrthoDB" id="3874273at2"/>
<dbReference type="Pfam" id="PF10990">
    <property type="entry name" value="DUF2809"/>
    <property type="match status" value="1"/>
</dbReference>
<keyword evidence="3" id="KW-1185">Reference proteome</keyword>
<keyword evidence="1" id="KW-1133">Transmembrane helix</keyword>
<feature type="transmembrane region" description="Helical" evidence="1">
    <location>
        <begin position="58"/>
        <end position="79"/>
    </location>
</feature>
<dbReference type="Proteomes" id="UP000188235">
    <property type="component" value="Chromosome"/>
</dbReference>
<gene>
    <name evidence="2" type="ORF">BW733_10330</name>
</gene>
<evidence type="ECO:0008006" key="4">
    <source>
        <dbReference type="Google" id="ProtNLM"/>
    </source>
</evidence>
<protein>
    <recommendedName>
        <fullName evidence="4">DUF2809 domain-containing protein</fullName>
    </recommendedName>
</protein>
<dbReference type="KEGG" id="tfa:BW733_10330"/>
<dbReference type="STRING" id="399497.BW733_10330"/>
<proteinExistence type="predicted"/>
<feature type="transmembrane region" description="Helical" evidence="1">
    <location>
        <begin position="33"/>
        <end position="51"/>
    </location>
</feature>
<dbReference type="InterPro" id="IPR021257">
    <property type="entry name" value="DUF2809"/>
</dbReference>
<sequence length="128" mass="13657">MAPRSRLRILALIPLVVVAGLLGRKLPAFAGDFAGALLYAVLIYLVLALFAPKASAVALAFWTGAVGILIEVLQATGLPAFLADRWEPSRYLLGSTFVPLDLVLALLGAGLATMTDRLTRPARRSHTY</sequence>
<dbReference type="RefSeq" id="WP_077350224.1">
    <property type="nucleotide sequence ID" value="NZ_CP019607.1"/>
</dbReference>
<dbReference type="AlphaFoldDB" id="A0A1Q2CYI3"/>